<keyword evidence="4" id="KW-0808">Transferase</keyword>
<evidence type="ECO:0000256" key="4">
    <source>
        <dbReference type="ARBA" id="ARBA00022679"/>
    </source>
</evidence>
<dbReference type="Gene3D" id="3.30.300.30">
    <property type="match status" value="1"/>
</dbReference>
<dbReference type="EMBL" id="UHID01000008">
    <property type="protein sequence ID" value="SUP61968.1"/>
    <property type="molecule type" value="Genomic_DNA"/>
</dbReference>
<dbReference type="InterPro" id="IPR020802">
    <property type="entry name" value="TesA-like"/>
</dbReference>
<dbReference type="GO" id="GO:0016747">
    <property type="term" value="F:acyltransferase activity, transferring groups other than amino-acyl groups"/>
    <property type="evidence" value="ECO:0007669"/>
    <property type="project" value="UniProtKB-ARBA"/>
</dbReference>
<evidence type="ECO:0000259" key="7">
    <source>
        <dbReference type="PROSITE" id="PS52004"/>
    </source>
</evidence>
<dbReference type="Proteomes" id="UP000254150">
    <property type="component" value="Unassembled WGS sequence"/>
</dbReference>
<dbReference type="InterPro" id="IPR036736">
    <property type="entry name" value="ACP-like_sf"/>
</dbReference>
<dbReference type="SUPFAM" id="SSF53474">
    <property type="entry name" value="alpha/beta-Hydrolases"/>
    <property type="match status" value="1"/>
</dbReference>
<dbReference type="PROSITE" id="PS00012">
    <property type="entry name" value="PHOSPHOPANTETHEINE"/>
    <property type="match status" value="2"/>
</dbReference>
<dbReference type="GO" id="GO:0043041">
    <property type="term" value="P:amino acid activation for nonribosomal peptide biosynthetic process"/>
    <property type="evidence" value="ECO:0007669"/>
    <property type="project" value="TreeGrafter"/>
</dbReference>
<dbReference type="SMART" id="SM00823">
    <property type="entry name" value="PKS_PP"/>
    <property type="match status" value="2"/>
</dbReference>
<dbReference type="GO" id="GO:0044550">
    <property type="term" value="P:secondary metabolite biosynthetic process"/>
    <property type="evidence" value="ECO:0007669"/>
    <property type="project" value="TreeGrafter"/>
</dbReference>
<dbReference type="SUPFAM" id="SSF56801">
    <property type="entry name" value="Acetyl-CoA synthetase-like"/>
    <property type="match status" value="1"/>
</dbReference>
<dbReference type="Gene3D" id="3.30.559.30">
    <property type="entry name" value="Nonribosomal peptide synthetase, condensation domain"/>
    <property type="match status" value="2"/>
</dbReference>
<dbReference type="FunFam" id="3.40.50.980:FF:000001">
    <property type="entry name" value="Non-ribosomal peptide synthetase"/>
    <property type="match status" value="1"/>
</dbReference>
<reference evidence="8 9" key="1">
    <citation type="submission" date="2018-06" db="EMBL/GenBank/DDBJ databases">
        <authorList>
            <consortium name="Pathogen Informatics"/>
            <person name="Doyle S."/>
        </authorList>
    </citation>
    <scope>NUCLEOTIDE SEQUENCE [LARGE SCALE GENOMIC DNA]</scope>
    <source>
        <strain evidence="8 9">NCTC7807</strain>
    </source>
</reference>
<evidence type="ECO:0000313" key="8">
    <source>
        <dbReference type="EMBL" id="SUP61968.1"/>
    </source>
</evidence>
<feature type="compositionally biased region" description="Basic and acidic residues" evidence="5">
    <location>
        <begin position="1758"/>
        <end position="1772"/>
    </location>
</feature>
<dbReference type="GO" id="GO:0017000">
    <property type="term" value="P:antibiotic biosynthetic process"/>
    <property type="evidence" value="ECO:0007669"/>
    <property type="project" value="UniProtKB-ARBA"/>
</dbReference>
<feature type="region of interest" description="Disordered" evidence="5">
    <location>
        <begin position="1"/>
        <end position="24"/>
    </location>
</feature>
<dbReference type="GO" id="GO:0008610">
    <property type="term" value="P:lipid biosynthetic process"/>
    <property type="evidence" value="ECO:0007669"/>
    <property type="project" value="UniProtKB-ARBA"/>
</dbReference>
<dbReference type="InterPro" id="IPR025110">
    <property type="entry name" value="AMP-bd_C"/>
</dbReference>
<dbReference type="Gene3D" id="3.30.559.10">
    <property type="entry name" value="Chloramphenicol acetyltransferase-like domain"/>
    <property type="match status" value="2"/>
</dbReference>
<dbReference type="InterPro" id="IPR020806">
    <property type="entry name" value="PKS_PP-bd"/>
</dbReference>
<keyword evidence="2" id="KW-0596">Phosphopantetheine</keyword>
<evidence type="ECO:0000259" key="6">
    <source>
        <dbReference type="PROSITE" id="PS50075"/>
    </source>
</evidence>
<protein>
    <submittedName>
        <fullName evidence="8">NRPS</fullName>
    </submittedName>
</protein>
<dbReference type="Gene3D" id="3.40.50.12780">
    <property type="entry name" value="N-terminal domain of ligase-like"/>
    <property type="match status" value="1"/>
</dbReference>
<sequence>MRDNGDATARRTGRTDDAAPDGAAVPDDAVAVVGLALRFPDADDLAEFRANLLAGRDSVGPLPEGRAEATGLDPATAHLPMGHLRDIHTFDHGLFRLSRREAGLMDPQQRLALLLAHQAVEDAGYATRHLADAGTAVVLATSPSSYRAAAGDPGTLSALGNMTFGAPARVAHVLGLTGPCYAVDTGCNSSLTAIHHACRELTSGDARYALAGGVSLRPGGLPAQEAEAMPELVSGSGRCRAYDTDADGAVPGEGGAVLLLTTVAQARADGAPVHAVLRGSAVLHNGGAVATISSPSATVQSRTIRAAWERAGADPADAGYLEGHGSGTPLGDAVELEGLAAVFGTRTTPLPIGSVKANIGHLDHAAGVAGLVRALLSVRHGELYPTVHFRSATGGTDPAGLGVEILRAARPWADPVRLAGVSSFSLGGVNAHCVVQRAPAEDGPGKPADPAPKDPPRLVGVSARTPEALALLCVRLSSALRDGHLPLDDVAFTLNEGRDHYAHRVAVRARDTEDLAVRLAAEATWLAQEEPRADAGGAPRVVLLPDAGGRAATELADGLRRAGVRPAAVLGREGDAGTRPDRGADQLARLRSRRRTVLCVATGPVTETDRALAQPAAEEKGAVELIAPDPRHGLPGVLADLYRRGVDLDWRALTPAGAARPPRRHRLPGHPVLGIRCWAAPAAAPAPLPAPPVPAAPAAPEPRAAVPAALPAPVEADRPARTEDTTGWLCAALEELLGAGTPVTPEADYFALGGNSIVAMQLVQRVGERFGHRLKLIDTYEYPRVADLARFIDSLSSAHRPAVPPVVPTDARVLSFGQERMWFHHQLDPATTLYNLPMVSMISGELDIAAVRGMWEDLAERHEVLRSNLVDDDGVPGLRIRRELGAEFFHFTDVSDAPDPVAAARERVRLAAAHRFDVARDPLVRLEVIRTGPQEHVVHVTMHHAVNDGGSPRIFERELPELYAARREGRPHRLDPLPVQYRDWAHWQRQLVRSAALDGELEYWKRRLTGVEPLRMPTDHPRPARKDHSGQLHPFTVPAELIGRLRRIAAEESATLFTVLLTCLYLLLARHSGQRDLVVGSPTTGRTRPELRDLIGFFNSTVALRADLGAAASFGDLLKQVRGVVAEALEHQEVPFDRVVNALVGERDLSRTPLFDVFFVHQELPRVQHVGEARTDFFDTVRTQENLFSGLPPGTAKFDLTLVTQDREGDEAMTACLEYSTELFTGRTAAALTDDYLTVLRAVADGRRDTPLTALLAPAGPPATEPVPAGAPFGTAAVVHEAIESWARTTPDAVAVRAGEDRLTYRELDRRAERLAGELRARGAGAESVVALWTDRSVELAVAMLGVLKSGACYVAVDPGLPPERARFLLTDSRPAHVVTTVALAGLLPAQAPDAVLVDAPEPAAGGQAPHHRPAGGGNAAYVCYTSGSTGRPKGVVVTHRNVLGFVAWSRRALGPGAFSRTLAAASAGFDISVLELLATLACGGTVDLVRNLLALTERQDWSGSLLVAVPSVYRRVRQAEWVDERAGQYVLCGERVPGDLVRDIHRRHPGATVWNAYGPTECTVYATAWRCDPGAEGDPPIGTPVDGTRCHVLDPDLRPVPPGTVGELYVAGDGLARGYAGRPGQTADRFVPDPFAADGSRMYRTGDMVSQDRDGVLTYRGRTDDQVKVRGHRVEPGELEALLRAVPGVAAAAVVAVPADEGQDLGDHTLAAFLQPGPGARPDTGAAREALARALPAPLVPATFEVVDLLPVTAHGKTDRRELGRRARAGERPQGPPPAEATDPVAVLCEVFAEVLGRPSAGPDDSFFALGGDSIRSIRLVRAARRRGLALSTEDVFVHPTPAGLATRLGGQSTPRSTDPAPVPATGARGPLDTAYPGHRGVLPLTPLQAGLLSGGPGAGSVMRLVLDLSGELDVPALRRAVRELGRRHPNLCAAFVRQPAGPPVQVLCDRPLTLEELDLRALTPEARDTRLAELTAEERATRLDPEDPPLLRFTLVRQAPDRFQLRIVGHHLLLDGWSNQLLLPELLALYRGDVLPDAVPFGDHLAWLGGLDREQAMTAWDDHLAGAEPTLLAPGAPAADGWPGRTTHRLGPEETGRLTAAAAALGVTANTVLQCCWALVLAERTGRHDVVFGAITSGRSPQVPGVESIVGFLINTFPVRVRLRPEETLAALLRRVQGEQARMMPHRHADLAAVTDRLGVEALFDTAVVFENFPPADPEAARNLPGVRVEGATTESAGHHPLSLMVLPRDGGTDVNLLHRTGAAAPGRSRVLLDGVLTVLRTLLADPDTPVGRLTGTGAAAPTPAGPRVAALIGGEDAHPAFDTLLPLREKGGETPLFCVHPAGGVGWMYSALTHHLDADRPVYALQDRGLNGADRLHGSVEDMAADYVAEIRARRPHGPYQLLGWSFGGLVAHAMACELQRAGERVERLILLDSHVLADLDELPPAPEGAGARQMYGALLDFAGVRPPGLRDDELDDARFLGIVRDGDSLLSDISERHLVAMGGAYDNNLRLARTHRPGRYTGDVLLVRARPDEGPGALSPDPAGWHPYVSGRVDVHTSEHTHGDLACPASLAGIARVLEPGGPGEKEGDHG</sequence>
<dbReference type="Gene3D" id="3.30.70.3290">
    <property type="match status" value="1"/>
</dbReference>
<dbReference type="InterPro" id="IPR042099">
    <property type="entry name" value="ANL_N_sf"/>
</dbReference>
<dbReference type="CDD" id="cd00833">
    <property type="entry name" value="PKS"/>
    <property type="match status" value="1"/>
</dbReference>
<dbReference type="GO" id="GO:0031177">
    <property type="term" value="F:phosphopantetheine binding"/>
    <property type="evidence" value="ECO:0007669"/>
    <property type="project" value="InterPro"/>
</dbReference>
<feature type="compositionally biased region" description="Basic and acidic residues" evidence="5">
    <location>
        <begin position="1"/>
        <end position="17"/>
    </location>
</feature>
<dbReference type="InterPro" id="IPR001242">
    <property type="entry name" value="Condensation_dom"/>
</dbReference>
<accession>A0A380PAM6</accession>
<dbReference type="InterPro" id="IPR016039">
    <property type="entry name" value="Thiolase-like"/>
</dbReference>
<dbReference type="InterPro" id="IPR006162">
    <property type="entry name" value="Ppantetheine_attach_site"/>
</dbReference>
<dbReference type="InterPro" id="IPR001031">
    <property type="entry name" value="Thioesterase"/>
</dbReference>
<proteinExistence type="predicted"/>
<dbReference type="CDD" id="cd19531">
    <property type="entry name" value="LCL_NRPS-like"/>
    <property type="match status" value="1"/>
</dbReference>
<feature type="region of interest" description="Disordered" evidence="5">
    <location>
        <begin position="1847"/>
        <end position="1866"/>
    </location>
</feature>
<dbReference type="PANTHER" id="PTHR45527">
    <property type="entry name" value="NONRIBOSOMAL PEPTIDE SYNTHETASE"/>
    <property type="match status" value="1"/>
</dbReference>
<dbReference type="GO" id="GO:0005737">
    <property type="term" value="C:cytoplasm"/>
    <property type="evidence" value="ECO:0007669"/>
    <property type="project" value="TreeGrafter"/>
</dbReference>
<dbReference type="InterPro" id="IPR010071">
    <property type="entry name" value="AA_adenyl_dom"/>
</dbReference>
<evidence type="ECO:0000256" key="5">
    <source>
        <dbReference type="SAM" id="MobiDB-lite"/>
    </source>
</evidence>
<dbReference type="NCBIfam" id="TIGR01733">
    <property type="entry name" value="AA-adenyl-dom"/>
    <property type="match status" value="1"/>
</dbReference>
<dbReference type="CDD" id="cd05930">
    <property type="entry name" value="A_NRPS"/>
    <property type="match status" value="1"/>
</dbReference>
<dbReference type="SUPFAM" id="SSF52777">
    <property type="entry name" value="CoA-dependent acyltransferases"/>
    <property type="match status" value="4"/>
</dbReference>
<dbReference type="SMART" id="SM00825">
    <property type="entry name" value="PKS_KS"/>
    <property type="match status" value="1"/>
</dbReference>
<dbReference type="InterPro" id="IPR014031">
    <property type="entry name" value="Ketoacyl_synth_C"/>
</dbReference>
<gene>
    <name evidence="8" type="primary">tycC_4</name>
    <name evidence="8" type="ORF">NCTC7807_05127</name>
</gene>
<dbReference type="SUPFAM" id="SSF47336">
    <property type="entry name" value="ACP-like"/>
    <property type="match status" value="2"/>
</dbReference>
<dbReference type="FunFam" id="2.30.38.10:FF:000001">
    <property type="entry name" value="Non-ribosomal peptide synthetase PvdI"/>
    <property type="match status" value="1"/>
</dbReference>
<dbReference type="Pfam" id="PF00501">
    <property type="entry name" value="AMP-binding"/>
    <property type="match status" value="1"/>
</dbReference>
<dbReference type="PROSITE" id="PS52004">
    <property type="entry name" value="KS3_2"/>
    <property type="match status" value="1"/>
</dbReference>
<dbReference type="InterPro" id="IPR020841">
    <property type="entry name" value="PKS_Beta-ketoAc_synthase_dom"/>
</dbReference>
<feature type="domain" description="Ketosynthase family 3 (KS3)" evidence="7">
    <location>
        <begin position="27"/>
        <end position="437"/>
    </location>
</feature>
<dbReference type="Pfam" id="PF02801">
    <property type="entry name" value="Ketoacyl-synt_C"/>
    <property type="match status" value="1"/>
</dbReference>
<dbReference type="InterPro" id="IPR045851">
    <property type="entry name" value="AMP-bd_C_sf"/>
</dbReference>
<dbReference type="InterPro" id="IPR020845">
    <property type="entry name" value="AMP-binding_CS"/>
</dbReference>
<feature type="domain" description="Carrier" evidence="6">
    <location>
        <begin position="1780"/>
        <end position="1854"/>
    </location>
</feature>
<feature type="region of interest" description="Disordered" evidence="5">
    <location>
        <begin position="1758"/>
        <end position="1784"/>
    </location>
</feature>
<dbReference type="InterPro" id="IPR029058">
    <property type="entry name" value="AB_hydrolase_fold"/>
</dbReference>
<dbReference type="InterPro" id="IPR009081">
    <property type="entry name" value="PP-bd_ACP"/>
</dbReference>
<dbReference type="Gene3D" id="3.40.47.10">
    <property type="match status" value="1"/>
</dbReference>
<name>A0A380PAM6_STRGR</name>
<comment type="cofactor">
    <cofactor evidence="1">
        <name>pantetheine 4'-phosphate</name>
        <dbReference type="ChEBI" id="CHEBI:47942"/>
    </cofactor>
</comment>
<dbReference type="Pfam" id="PF00975">
    <property type="entry name" value="Thioesterase"/>
    <property type="match status" value="1"/>
</dbReference>
<evidence type="ECO:0000256" key="3">
    <source>
        <dbReference type="ARBA" id="ARBA00022553"/>
    </source>
</evidence>
<dbReference type="Gene3D" id="3.40.50.1820">
    <property type="entry name" value="alpha/beta hydrolase"/>
    <property type="match status" value="1"/>
</dbReference>
<dbReference type="Pfam" id="PF13193">
    <property type="entry name" value="AMP-binding_C"/>
    <property type="match status" value="1"/>
</dbReference>
<dbReference type="Pfam" id="PF00668">
    <property type="entry name" value="Condensation"/>
    <property type="match status" value="2"/>
</dbReference>
<dbReference type="Pfam" id="PF00550">
    <property type="entry name" value="PP-binding"/>
    <property type="match status" value="2"/>
</dbReference>
<keyword evidence="3" id="KW-0597">Phosphoprotein</keyword>
<dbReference type="PROSITE" id="PS00455">
    <property type="entry name" value="AMP_BINDING"/>
    <property type="match status" value="1"/>
</dbReference>
<evidence type="ECO:0000256" key="1">
    <source>
        <dbReference type="ARBA" id="ARBA00001957"/>
    </source>
</evidence>
<dbReference type="SUPFAM" id="SSF53901">
    <property type="entry name" value="Thiolase-like"/>
    <property type="match status" value="1"/>
</dbReference>
<evidence type="ECO:0000313" key="9">
    <source>
        <dbReference type="Proteomes" id="UP000254150"/>
    </source>
</evidence>
<dbReference type="InterPro" id="IPR014030">
    <property type="entry name" value="Ketoacyl_synth_N"/>
</dbReference>
<dbReference type="InterPro" id="IPR000873">
    <property type="entry name" value="AMP-dep_synth/lig_dom"/>
</dbReference>
<dbReference type="PANTHER" id="PTHR45527:SF1">
    <property type="entry name" value="FATTY ACID SYNTHASE"/>
    <property type="match status" value="1"/>
</dbReference>
<dbReference type="Pfam" id="PF00109">
    <property type="entry name" value="ketoacyl-synt"/>
    <property type="match status" value="1"/>
</dbReference>
<feature type="domain" description="Carrier" evidence="6">
    <location>
        <begin position="720"/>
        <end position="796"/>
    </location>
</feature>
<dbReference type="Pfam" id="PF22621">
    <property type="entry name" value="CurL-like_PKS_C"/>
    <property type="match status" value="1"/>
</dbReference>
<organism evidence="8 9">
    <name type="scientific">Streptomyces griseus</name>
    <dbReference type="NCBI Taxonomy" id="1911"/>
    <lineage>
        <taxon>Bacteria</taxon>
        <taxon>Bacillati</taxon>
        <taxon>Actinomycetota</taxon>
        <taxon>Actinomycetes</taxon>
        <taxon>Kitasatosporales</taxon>
        <taxon>Streptomycetaceae</taxon>
        <taxon>Streptomyces</taxon>
    </lineage>
</organism>
<dbReference type="Gene3D" id="1.10.1200.10">
    <property type="entry name" value="ACP-like"/>
    <property type="match status" value="2"/>
</dbReference>
<dbReference type="InterPro" id="IPR023213">
    <property type="entry name" value="CAT-like_dom_sf"/>
</dbReference>
<dbReference type="SMART" id="SM00824">
    <property type="entry name" value="PKS_TE"/>
    <property type="match status" value="1"/>
</dbReference>
<evidence type="ECO:0000256" key="2">
    <source>
        <dbReference type="ARBA" id="ARBA00022450"/>
    </source>
</evidence>
<dbReference type="RefSeq" id="WP_115069650.1">
    <property type="nucleotide sequence ID" value="NZ_UHID01000008.1"/>
</dbReference>
<feature type="region of interest" description="Disordered" evidence="5">
    <location>
        <begin position="438"/>
        <end position="459"/>
    </location>
</feature>
<dbReference type="PROSITE" id="PS50075">
    <property type="entry name" value="CARRIER"/>
    <property type="match status" value="2"/>
</dbReference>